<name>A0A8X6TMU0_NEPPI</name>
<evidence type="ECO:0000313" key="2">
    <source>
        <dbReference type="Proteomes" id="UP000887013"/>
    </source>
</evidence>
<reference evidence="1" key="1">
    <citation type="submission" date="2020-08" db="EMBL/GenBank/DDBJ databases">
        <title>Multicomponent nature underlies the extraordinary mechanical properties of spider dragline silk.</title>
        <authorList>
            <person name="Kono N."/>
            <person name="Nakamura H."/>
            <person name="Mori M."/>
            <person name="Yoshida Y."/>
            <person name="Ohtoshi R."/>
            <person name="Malay A.D."/>
            <person name="Moran D.A.P."/>
            <person name="Tomita M."/>
            <person name="Numata K."/>
            <person name="Arakawa K."/>
        </authorList>
    </citation>
    <scope>NUCLEOTIDE SEQUENCE</scope>
</reference>
<organism evidence="1 2">
    <name type="scientific">Nephila pilipes</name>
    <name type="common">Giant wood spider</name>
    <name type="synonym">Nephila maculata</name>
    <dbReference type="NCBI Taxonomy" id="299642"/>
    <lineage>
        <taxon>Eukaryota</taxon>
        <taxon>Metazoa</taxon>
        <taxon>Ecdysozoa</taxon>
        <taxon>Arthropoda</taxon>
        <taxon>Chelicerata</taxon>
        <taxon>Arachnida</taxon>
        <taxon>Araneae</taxon>
        <taxon>Araneomorphae</taxon>
        <taxon>Entelegynae</taxon>
        <taxon>Araneoidea</taxon>
        <taxon>Nephilidae</taxon>
        <taxon>Nephila</taxon>
    </lineage>
</organism>
<dbReference type="Proteomes" id="UP000887013">
    <property type="component" value="Unassembled WGS sequence"/>
</dbReference>
<dbReference type="EMBL" id="BMAW01061693">
    <property type="protein sequence ID" value="GFT32429.1"/>
    <property type="molecule type" value="Genomic_DNA"/>
</dbReference>
<accession>A0A8X6TMU0</accession>
<proteinExistence type="predicted"/>
<comment type="caution">
    <text evidence="1">The sequence shown here is derived from an EMBL/GenBank/DDBJ whole genome shotgun (WGS) entry which is preliminary data.</text>
</comment>
<keyword evidence="2" id="KW-1185">Reference proteome</keyword>
<gene>
    <name evidence="1" type="primary">AVEN_29094_1</name>
    <name evidence="1" type="ORF">NPIL_111301</name>
</gene>
<evidence type="ECO:0000313" key="1">
    <source>
        <dbReference type="EMBL" id="GFT32429.1"/>
    </source>
</evidence>
<sequence>MDEETDLEFLIRKIVKVAVLRLVNQTDKTSDLHSQSSKEIVYYEFERVMAPVIAKPLETRRRPAYMLPVTRNSTIPIPRPTMQPKKTDIWKTFDNRPVGFHCGRPGHCAIAERGKRFLTVIEPVDRTLM</sequence>
<dbReference type="OrthoDB" id="6431693at2759"/>
<protein>
    <submittedName>
        <fullName evidence="1">CCHC-type domain-containing protein</fullName>
    </submittedName>
</protein>
<dbReference type="AlphaFoldDB" id="A0A8X6TMU0"/>